<proteinExistence type="predicted"/>
<protein>
    <submittedName>
        <fullName evidence="1">Uncharacterized protein</fullName>
    </submittedName>
</protein>
<sequence>MDGQLQVQGVIRFTFRSLLAFPVSSRTSAVKYSRMAADYFSSSNTTIHLSPLLKLTMDTTNMELK</sequence>
<dbReference type="EMBL" id="GBRH01184686">
    <property type="protein sequence ID" value="JAE13210.1"/>
    <property type="molecule type" value="Transcribed_RNA"/>
</dbReference>
<accession>A0A0A9FJN2</accession>
<dbReference type="AlphaFoldDB" id="A0A0A9FJN2"/>
<organism evidence="1">
    <name type="scientific">Arundo donax</name>
    <name type="common">Giant reed</name>
    <name type="synonym">Donax arundinaceus</name>
    <dbReference type="NCBI Taxonomy" id="35708"/>
    <lineage>
        <taxon>Eukaryota</taxon>
        <taxon>Viridiplantae</taxon>
        <taxon>Streptophyta</taxon>
        <taxon>Embryophyta</taxon>
        <taxon>Tracheophyta</taxon>
        <taxon>Spermatophyta</taxon>
        <taxon>Magnoliopsida</taxon>
        <taxon>Liliopsida</taxon>
        <taxon>Poales</taxon>
        <taxon>Poaceae</taxon>
        <taxon>PACMAD clade</taxon>
        <taxon>Arundinoideae</taxon>
        <taxon>Arundineae</taxon>
        <taxon>Arundo</taxon>
    </lineage>
</organism>
<name>A0A0A9FJN2_ARUDO</name>
<reference evidence="1" key="2">
    <citation type="journal article" date="2015" name="Data Brief">
        <title>Shoot transcriptome of the giant reed, Arundo donax.</title>
        <authorList>
            <person name="Barrero R.A."/>
            <person name="Guerrero F.D."/>
            <person name="Moolhuijzen P."/>
            <person name="Goolsby J.A."/>
            <person name="Tidwell J."/>
            <person name="Bellgard S.E."/>
            <person name="Bellgard M.I."/>
        </authorList>
    </citation>
    <scope>NUCLEOTIDE SEQUENCE</scope>
    <source>
        <tissue evidence="1">Shoot tissue taken approximately 20 cm above the soil surface</tissue>
    </source>
</reference>
<reference evidence="1" key="1">
    <citation type="submission" date="2014-09" db="EMBL/GenBank/DDBJ databases">
        <authorList>
            <person name="Magalhaes I.L.F."/>
            <person name="Oliveira U."/>
            <person name="Santos F.R."/>
            <person name="Vidigal T.H.D.A."/>
            <person name="Brescovit A.D."/>
            <person name="Santos A.J."/>
        </authorList>
    </citation>
    <scope>NUCLEOTIDE SEQUENCE</scope>
    <source>
        <tissue evidence="1">Shoot tissue taken approximately 20 cm above the soil surface</tissue>
    </source>
</reference>
<evidence type="ECO:0000313" key="1">
    <source>
        <dbReference type="EMBL" id="JAE13210.1"/>
    </source>
</evidence>